<dbReference type="CDD" id="cd06170">
    <property type="entry name" value="LuxR_C_like"/>
    <property type="match status" value="1"/>
</dbReference>
<dbReference type="SUPFAM" id="SSF48452">
    <property type="entry name" value="TPR-like"/>
    <property type="match status" value="1"/>
</dbReference>
<dbReference type="PRINTS" id="PR00038">
    <property type="entry name" value="HTHLUXR"/>
</dbReference>
<dbReference type="InterPro" id="IPR011990">
    <property type="entry name" value="TPR-like_helical_dom_sf"/>
</dbReference>
<evidence type="ECO:0000256" key="1">
    <source>
        <dbReference type="ARBA" id="ARBA00023015"/>
    </source>
</evidence>
<evidence type="ECO:0000259" key="4">
    <source>
        <dbReference type="PROSITE" id="PS50043"/>
    </source>
</evidence>
<sequence>MGGSWRLLERPVEYDTVHSALTTSAAGGIVLVGAAGVGKTTLARTVTADLDAPVRWAACTESSRAIPLGAFAPWIRDPASRDPLALLSSARENLIAGARPVVGVDDAHLLDQLSATLLHQIAVEGSARIVATVRAGEPLPGAVLSLWKDGYLERYELAPLAERQCVELVEAVLSGPLEGLSADVMWERSAGNPLYLRNMVEAALATGGLSRVDGIWQLRGPAAVPSGLAELLHERLARAEQPVRDVLTMLALHEPFDLELLVDLEGEEAVDAAELAGLITIGPDTGGEAARFTHPLLGEVVRSRLGRVSARRRRGRIVAALRDHPLDTAAERIRMAQLCVDSDQPVDTGLLIAAAKDAVALSDLPLGEKLARAARDRGGGLPAAELLSRALLWQGHPRAAYAELAGFDPAQLDEFELLIWGLPVASLRFWAYGDAAGCRAVLTLMTDRVEHPALRLAVDAIQAMVAVHENRIDDGITLAEHVLAQPNSPRQAVDFAAFAAGLAMPPAGRGLDFAPIAVRCRATRKPTDGIIRAMIRYGEVLALISVGNLDAAERRACESGQFATSGQFAGWAIEKISVGAVAVCRGRLRDAVRALEQALAALAAESALPWQLPAQLLLARAYATLGDVASAEQILVAADRHSGSHTAVHEPHRLLARAWVAAADHNCYTAVEFARAAADLAHRSGQYGFEAEALHHAARFGDRTVAARLDALRTRVQGPLAGLYARHAAAVAEPGTRGLAAVSLELEHAGLLPAAADAAAQAVPRHDHAGQRRLSAEATARALRLAARCDGATTPALVAVARPLPITAREREITALIARGLTNREIAERLVVSTRTVEGHIYRACGKLDATDREHLAALVWPHDPPELG</sequence>
<evidence type="ECO:0000313" key="6">
    <source>
        <dbReference type="Proteomes" id="UP001595696"/>
    </source>
</evidence>
<keyword evidence="6" id="KW-1185">Reference proteome</keyword>
<dbReference type="InterPro" id="IPR049945">
    <property type="entry name" value="AAA_22"/>
</dbReference>
<keyword evidence="3" id="KW-0804">Transcription</keyword>
<dbReference type="PROSITE" id="PS50043">
    <property type="entry name" value="HTH_LUXR_2"/>
    <property type="match status" value="1"/>
</dbReference>
<dbReference type="InterPro" id="IPR000792">
    <property type="entry name" value="Tscrpt_reg_LuxR_C"/>
</dbReference>
<keyword evidence="2" id="KW-0238">DNA-binding</keyword>
<accession>A0ABV8E121</accession>
<dbReference type="SMART" id="SM00421">
    <property type="entry name" value="HTH_LUXR"/>
    <property type="match status" value="1"/>
</dbReference>
<keyword evidence="1" id="KW-0805">Transcription regulation</keyword>
<dbReference type="Proteomes" id="UP001595696">
    <property type="component" value="Unassembled WGS sequence"/>
</dbReference>
<dbReference type="Gene3D" id="3.40.50.300">
    <property type="entry name" value="P-loop containing nucleotide triphosphate hydrolases"/>
    <property type="match status" value="1"/>
</dbReference>
<evidence type="ECO:0000256" key="3">
    <source>
        <dbReference type="ARBA" id="ARBA00023163"/>
    </source>
</evidence>
<dbReference type="EMBL" id="JBHSAX010000022">
    <property type="protein sequence ID" value="MFC3965584.1"/>
    <property type="molecule type" value="Genomic_DNA"/>
</dbReference>
<protein>
    <submittedName>
        <fullName evidence="5">LuxR C-terminal-related transcriptional regulator</fullName>
    </submittedName>
</protein>
<dbReference type="PANTHER" id="PTHR44688">
    <property type="entry name" value="DNA-BINDING TRANSCRIPTIONAL ACTIVATOR DEVR_DOSR"/>
    <property type="match status" value="1"/>
</dbReference>
<gene>
    <name evidence="5" type="ORF">ACFO0B_26635</name>
</gene>
<feature type="domain" description="HTH luxR-type" evidence="4">
    <location>
        <begin position="799"/>
        <end position="864"/>
    </location>
</feature>
<dbReference type="InterPro" id="IPR027417">
    <property type="entry name" value="P-loop_NTPase"/>
</dbReference>
<evidence type="ECO:0000256" key="2">
    <source>
        <dbReference type="ARBA" id="ARBA00023125"/>
    </source>
</evidence>
<comment type="caution">
    <text evidence="5">The sequence shown here is derived from an EMBL/GenBank/DDBJ whole genome shotgun (WGS) entry which is preliminary data.</text>
</comment>
<dbReference type="PROSITE" id="PS00622">
    <property type="entry name" value="HTH_LUXR_1"/>
    <property type="match status" value="1"/>
</dbReference>
<organism evidence="5 6">
    <name type="scientific">Nocardia jiangsuensis</name>
    <dbReference type="NCBI Taxonomy" id="1691563"/>
    <lineage>
        <taxon>Bacteria</taxon>
        <taxon>Bacillati</taxon>
        <taxon>Actinomycetota</taxon>
        <taxon>Actinomycetes</taxon>
        <taxon>Mycobacteriales</taxon>
        <taxon>Nocardiaceae</taxon>
        <taxon>Nocardia</taxon>
    </lineage>
</organism>
<dbReference type="InterPro" id="IPR036388">
    <property type="entry name" value="WH-like_DNA-bd_sf"/>
</dbReference>
<dbReference type="InterPro" id="IPR016032">
    <property type="entry name" value="Sig_transdc_resp-reg_C-effctor"/>
</dbReference>
<dbReference type="Gene3D" id="1.10.10.10">
    <property type="entry name" value="Winged helix-like DNA-binding domain superfamily/Winged helix DNA-binding domain"/>
    <property type="match status" value="1"/>
</dbReference>
<dbReference type="RefSeq" id="WP_378615547.1">
    <property type="nucleotide sequence ID" value="NZ_JBHSAX010000022.1"/>
</dbReference>
<name>A0ABV8E121_9NOCA</name>
<dbReference type="PANTHER" id="PTHR44688:SF16">
    <property type="entry name" value="DNA-BINDING TRANSCRIPTIONAL ACTIVATOR DEVR_DOSR"/>
    <property type="match status" value="1"/>
</dbReference>
<dbReference type="SUPFAM" id="SSF52540">
    <property type="entry name" value="P-loop containing nucleoside triphosphate hydrolases"/>
    <property type="match status" value="1"/>
</dbReference>
<dbReference type="Pfam" id="PF13401">
    <property type="entry name" value="AAA_22"/>
    <property type="match status" value="1"/>
</dbReference>
<proteinExistence type="predicted"/>
<dbReference type="SUPFAM" id="SSF46894">
    <property type="entry name" value="C-terminal effector domain of the bipartite response regulators"/>
    <property type="match status" value="1"/>
</dbReference>
<dbReference type="Pfam" id="PF00196">
    <property type="entry name" value="GerE"/>
    <property type="match status" value="1"/>
</dbReference>
<reference evidence="6" key="1">
    <citation type="journal article" date="2019" name="Int. J. Syst. Evol. Microbiol.">
        <title>The Global Catalogue of Microorganisms (GCM) 10K type strain sequencing project: providing services to taxonomists for standard genome sequencing and annotation.</title>
        <authorList>
            <consortium name="The Broad Institute Genomics Platform"/>
            <consortium name="The Broad Institute Genome Sequencing Center for Infectious Disease"/>
            <person name="Wu L."/>
            <person name="Ma J."/>
        </authorList>
    </citation>
    <scope>NUCLEOTIDE SEQUENCE [LARGE SCALE GENOMIC DNA]</scope>
    <source>
        <strain evidence="6">CGMCC 4.7330</strain>
    </source>
</reference>
<evidence type="ECO:0000313" key="5">
    <source>
        <dbReference type="EMBL" id="MFC3965584.1"/>
    </source>
</evidence>